<dbReference type="GO" id="GO:0005886">
    <property type="term" value="C:plasma membrane"/>
    <property type="evidence" value="ECO:0007669"/>
    <property type="project" value="UniProtKB-SubCell"/>
</dbReference>
<organism evidence="8">
    <name type="scientific">marine sediment metagenome</name>
    <dbReference type="NCBI Taxonomy" id="412755"/>
    <lineage>
        <taxon>unclassified sequences</taxon>
        <taxon>metagenomes</taxon>
        <taxon>ecological metagenomes</taxon>
    </lineage>
</organism>
<evidence type="ECO:0000256" key="2">
    <source>
        <dbReference type="ARBA" id="ARBA00022475"/>
    </source>
</evidence>
<protein>
    <recommendedName>
        <fullName evidence="7">Type II secretion system protein GspF domain-containing protein</fullName>
    </recommendedName>
</protein>
<dbReference type="InterPro" id="IPR018076">
    <property type="entry name" value="T2SS_GspF_dom"/>
</dbReference>
<keyword evidence="5 6" id="KW-0472">Membrane</keyword>
<accession>X0TP01</accession>
<feature type="domain" description="Type II secretion system protein GspF" evidence="7">
    <location>
        <begin position="2"/>
        <end position="117"/>
    </location>
</feature>
<feature type="transmembrane region" description="Helical" evidence="6">
    <location>
        <begin position="132"/>
        <end position="153"/>
    </location>
</feature>
<evidence type="ECO:0000256" key="5">
    <source>
        <dbReference type="ARBA" id="ARBA00023136"/>
    </source>
</evidence>
<feature type="non-terminal residue" evidence="8">
    <location>
        <position position="1"/>
    </location>
</feature>
<keyword evidence="4 6" id="KW-1133">Transmembrane helix</keyword>
<evidence type="ECO:0000256" key="3">
    <source>
        <dbReference type="ARBA" id="ARBA00022692"/>
    </source>
</evidence>
<comment type="caution">
    <text evidence="8">The sequence shown here is derived from an EMBL/GenBank/DDBJ whole genome shotgun (WGS) entry which is preliminary data.</text>
</comment>
<reference evidence="8" key="1">
    <citation type="journal article" date="2014" name="Front. Microbiol.">
        <title>High frequency of phylogenetically diverse reductive dehalogenase-homologous genes in deep subseafloor sedimentary metagenomes.</title>
        <authorList>
            <person name="Kawai M."/>
            <person name="Futagami T."/>
            <person name="Toyoda A."/>
            <person name="Takaki Y."/>
            <person name="Nishi S."/>
            <person name="Hori S."/>
            <person name="Arai W."/>
            <person name="Tsubouchi T."/>
            <person name="Morono Y."/>
            <person name="Uchiyama I."/>
            <person name="Ito T."/>
            <person name="Fujiyama A."/>
            <person name="Inagaki F."/>
            <person name="Takami H."/>
        </authorList>
    </citation>
    <scope>NUCLEOTIDE SEQUENCE</scope>
    <source>
        <strain evidence="8">Expedition CK06-06</strain>
    </source>
</reference>
<name>X0TP01_9ZZZZ</name>
<feature type="transmembrane region" description="Helical" evidence="6">
    <location>
        <begin position="101"/>
        <end position="120"/>
    </location>
</feature>
<evidence type="ECO:0000256" key="1">
    <source>
        <dbReference type="ARBA" id="ARBA00004651"/>
    </source>
</evidence>
<proteinExistence type="predicted"/>
<dbReference type="AlphaFoldDB" id="X0TP01"/>
<comment type="subcellular location">
    <subcellularLocation>
        <location evidence="1">Cell membrane</location>
        <topology evidence="1">Multi-pass membrane protein</topology>
    </subcellularLocation>
</comment>
<dbReference type="PANTHER" id="PTHR35007">
    <property type="entry name" value="INTEGRAL MEMBRANE PROTEIN-RELATED"/>
    <property type="match status" value="1"/>
</dbReference>
<keyword evidence="2" id="KW-1003">Cell membrane</keyword>
<keyword evidence="3 6" id="KW-0812">Transmembrane</keyword>
<sequence>KTGFSLLQAMEVVQREMQPPASDEFRRVHTEIGLGISLSQALDNLSSRMENQDLDLVVTAVKIHDQVGGNLSTMLEAVTETVRERDRLFREARVITTQQRYTSYLISLLPIGIGLAMFMINPDYIMQLFINGFPWFLIPVFALVGIIAGHFVLQRITKIEV</sequence>
<evidence type="ECO:0000256" key="6">
    <source>
        <dbReference type="SAM" id="Phobius"/>
    </source>
</evidence>
<dbReference type="EMBL" id="BARS01019266">
    <property type="protein sequence ID" value="GAF88951.1"/>
    <property type="molecule type" value="Genomic_DNA"/>
</dbReference>
<dbReference type="InterPro" id="IPR042094">
    <property type="entry name" value="T2SS_GspF_sf"/>
</dbReference>
<dbReference type="Gene3D" id="1.20.81.30">
    <property type="entry name" value="Type II secretion system (T2SS), domain F"/>
    <property type="match status" value="1"/>
</dbReference>
<gene>
    <name evidence="8" type="ORF">S01H1_31244</name>
</gene>
<dbReference type="Pfam" id="PF00482">
    <property type="entry name" value="T2SSF"/>
    <property type="match status" value="1"/>
</dbReference>
<evidence type="ECO:0000313" key="8">
    <source>
        <dbReference type="EMBL" id="GAF88951.1"/>
    </source>
</evidence>
<evidence type="ECO:0000259" key="7">
    <source>
        <dbReference type="Pfam" id="PF00482"/>
    </source>
</evidence>
<dbReference type="PANTHER" id="PTHR35007:SF1">
    <property type="entry name" value="PILUS ASSEMBLY PROTEIN"/>
    <property type="match status" value="1"/>
</dbReference>
<evidence type="ECO:0000256" key="4">
    <source>
        <dbReference type="ARBA" id="ARBA00022989"/>
    </source>
</evidence>